<feature type="region of interest" description="Disordered" evidence="1">
    <location>
        <begin position="90"/>
        <end position="122"/>
    </location>
</feature>
<name>A0ABN9RMT0_9DINO</name>
<evidence type="ECO:0000313" key="3">
    <source>
        <dbReference type="EMBL" id="CAK0820063.1"/>
    </source>
</evidence>
<protein>
    <recommendedName>
        <fullName evidence="2">DUF4326 domain-containing protein</fullName>
    </recommendedName>
</protein>
<dbReference type="Pfam" id="PF14216">
    <property type="entry name" value="DUF4326"/>
    <property type="match status" value="1"/>
</dbReference>
<accession>A0ABN9RMT0</accession>
<gene>
    <name evidence="3" type="ORF">PCOR1329_LOCUS21877</name>
</gene>
<reference evidence="3" key="1">
    <citation type="submission" date="2023-10" db="EMBL/GenBank/DDBJ databases">
        <authorList>
            <person name="Chen Y."/>
            <person name="Shah S."/>
            <person name="Dougan E. K."/>
            <person name="Thang M."/>
            <person name="Chan C."/>
        </authorList>
    </citation>
    <scope>NUCLEOTIDE SEQUENCE [LARGE SCALE GENOMIC DNA]</scope>
</reference>
<feature type="compositionally biased region" description="Low complexity" evidence="1">
    <location>
        <begin position="93"/>
        <end position="122"/>
    </location>
</feature>
<evidence type="ECO:0000256" key="1">
    <source>
        <dbReference type="SAM" id="MobiDB-lite"/>
    </source>
</evidence>
<feature type="domain" description="DUF4326" evidence="2">
    <location>
        <begin position="124"/>
        <end position="201"/>
    </location>
</feature>
<organism evidence="3 4">
    <name type="scientific">Prorocentrum cordatum</name>
    <dbReference type="NCBI Taxonomy" id="2364126"/>
    <lineage>
        <taxon>Eukaryota</taxon>
        <taxon>Sar</taxon>
        <taxon>Alveolata</taxon>
        <taxon>Dinophyceae</taxon>
        <taxon>Prorocentrales</taxon>
        <taxon>Prorocentraceae</taxon>
        <taxon>Prorocentrum</taxon>
    </lineage>
</organism>
<dbReference type="InterPro" id="IPR025475">
    <property type="entry name" value="DUF4326"/>
</dbReference>
<sequence length="327" mass="34800">MGSRRGHTVPCVSSSAAKSHPERYKALQRSLVGNSFQCEVVAWLLSHWPVHHSLLVAAVCEENLHLLGAGAGRPRGCWGAEAKGGLPELSAVSEAGSPDAAAPPAAASPAADAGRAPSAGAGPEARAIYVGRGSRRWGLGPVKWGNPCPVVPGRPAGDAAAPFAGWLRSQPELLDQLEELEGARLLCHCPPGQPCHADILLAELEQRGRGCPQPILEHQRTDGKMFPRREIDAGIWKWKVAHQLVWQDQAKHINVLECEAAPMALRWRARSVSRQMCVLLPLLDRVVSIASSSAFSIAKLALGSRAVFAFTSSAKNPADAPFHLSNA</sequence>
<proteinExistence type="predicted"/>
<evidence type="ECO:0000259" key="2">
    <source>
        <dbReference type="Pfam" id="PF14216"/>
    </source>
</evidence>
<evidence type="ECO:0000313" key="4">
    <source>
        <dbReference type="Proteomes" id="UP001189429"/>
    </source>
</evidence>
<dbReference type="EMBL" id="CAUYUJ010007236">
    <property type="protein sequence ID" value="CAK0820063.1"/>
    <property type="molecule type" value="Genomic_DNA"/>
</dbReference>
<comment type="caution">
    <text evidence="3">The sequence shown here is derived from an EMBL/GenBank/DDBJ whole genome shotgun (WGS) entry which is preliminary data.</text>
</comment>
<dbReference type="Proteomes" id="UP001189429">
    <property type="component" value="Unassembled WGS sequence"/>
</dbReference>
<keyword evidence="4" id="KW-1185">Reference proteome</keyword>